<evidence type="ECO:0000256" key="1">
    <source>
        <dbReference type="SAM" id="MobiDB-lite"/>
    </source>
</evidence>
<gene>
    <name evidence="2" type="ORF">RRG08_058472</name>
</gene>
<accession>A0AAE0Y635</accession>
<sequence length="99" mass="10963">MLNRNPLLVSESLQGSATFQDREPPSGHDSTVKCCWDRAQGPGLQVNSSIAQCLPTLRLMSKNVKRFSDTAVGFTRSSYTRMDDLLVSDCSLVRDEQTP</sequence>
<comment type="caution">
    <text evidence="2">The sequence shown here is derived from an EMBL/GenBank/DDBJ whole genome shotgun (WGS) entry which is preliminary data.</text>
</comment>
<dbReference type="EMBL" id="JAWDGP010006855">
    <property type="protein sequence ID" value="KAK3734317.1"/>
    <property type="molecule type" value="Genomic_DNA"/>
</dbReference>
<proteinExistence type="predicted"/>
<dbReference type="AlphaFoldDB" id="A0AAE0Y635"/>
<keyword evidence="3" id="KW-1185">Reference proteome</keyword>
<evidence type="ECO:0000313" key="2">
    <source>
        <dbReference type="EMBL" id="KAK3734317.1"/>
    </source>
</evidence>
<protein>
    <submittedName>
        <fullName evidence="2">Uncharacterized protein</fullName>
    </submittedName>
</protein>
<organism evidence="2 3">
    <name type="scientific">Elysia crispata</name>
    <name type="common">lettuce slug</name>
    <dbReference type="NCBI Taxonomy" id="231223"/>
    <lineage>
        <taxon>Eukaryota</taxon>
        <taxon>Metazoa</taxon>
        <taxon>Spiralia</taxon>
        <taxon>Lophotrochozoa</taxon>
        <taxon>Mollusca</taxon>
        <taxon>Gastropoda</taxon>
        <taxon>Heterobranchia</taxon>
        <taxon>Euthyneura</taxon>
        <taxon>Panpulmonata</taxon>
        <taxon>Sacoglossa</taxon>
        <taxon>Placobranchoidea</taxon>
        <taxon>Plakobranchidae</taxon>
        <taxon>Elysia</taxon>
    </lineage>
</organism>
<feature type="region of interest" description="Disordered" evidence="1">
    <location>
        <begin position="1"/>
        <end position="30"/>
    </location>
</feature>
<dbReference type="Proteomes" id="UP001283361">
    <property type="component" value="Unassembled WGS sequence"/>
</dbReference>
<evidence type="ECO:0000313" key="3">
    <source>
        <dbReference type="Proteomes" id="UP001283361"/>
    </source>
</evidence>
<name>A0AAE0Y635_9GAST</name>
<reference evidence="2" key="1">
    <citation type="journal article" date="2023" name="G3 (Bethesda)">
        <title>A reference genome for the long-term kleptoplast-retaining sea slug Elysia crispata morphotype clarki.</title>
        <authorList>
            <person name="Eastman K.E."/>
            <person name="Pendleton A.L."/>
            <person name="Shaikh M.A."/>
            <person name="Suttiyut T."/>
            <person name="Ogas R."/>
            <person name="Tomko P."/>
            <person name="Gavelis G."/>
            <person name="Widhalm J.R."/>
            <person name="Wisecaver J.H."/>
        </authorList>
    </citation>
    <scope>NUCLEOTIDE SEQUENCE</scope>
    <source>
        <strain evidence="2">ECLA1</strain>
    </source>
</reference>